<dbReference type="KEGG" id="nfa:PNF2_430"/>
<dbReference type="PROSITE" id="PS51257">
    <property type="entry name" value="PROKAR_LIPOPROTEIN"/>
    <property type="match status" value="1"/>
</dbReference>
<keyword evidence="2" id="KW-0614">Plasmid</keyword>
<name>Q5YM63_NOCFA</name>
<sequence>MVPKFIAEANNCLDEQDVATAVLAVLVIVTAGCGSSDTTSTSSATSAPVAAPSAGLESGPTSPLGGTLKIWGGANLSDKTQLAEYTVSNPRTLDGRWTVDVVIACRQGNGYVPGTFEVLTTAGRRLEQFNPYSASGGQLSLAGALIAGERREGYISFEVPADDQVAKVVLYHGTLNPPAAFWTVGS</sequence>
<dbReference type="HOGENOM" id="CLU_1569094_0_0_11"/>
<reference evidence="2 3" key="1">
    <citation type="journal article" date="2004" name="Proc. Natl. Acad. Sci. U.S.A.">
        <title>The complete genomic sequence of Nocardia farcinica IFM 10152.</title>
        <authorList>
            <person name="Ishikawa J."/>
            <person name="Yamashita A."/>
            <person name="Mikami Y."/>
            <person name="Hoshino Y."/>
            <person name="Kurita H."/>
            <person name="Hotta K."/>
            <person name="Shiba T."/>
            <person name="Hattori M."/>
        </authorList>
    </citation>
    <scope>NUCLEOTIDE SEQUENCE [LARGE SCALE GENOMIC DNA]</scope>
    <source>
        <strain evidence="2 3">IFM 10152</strain>
        <plasmid evidence="3">Plasmid pNF2</plasmid>
    </source>
</reference>
<dbReference type="AlphaFoldDB" id="Q5YM63"/>
<evidence type="ECO:0000313" key="3">
    <source>
        <dbReference type="Proteomes" id="UP000006820"/>
    </source>
</evidence>
<proteinExistence type="predicted"/>
<evidence type="ECO:0000256" key="1">
    <source>
        <dbReference type="SAM" id="MobiDB-lite"/>
    </source>
</evidence>
<geneLocation type="plasmid" evidence="2 3">
    <name>pNF2</name>
</geneLocation>
<dbReference type="Proteomes" id="UP000006820">
    <property type="component" value="Plasmid pNF2"/>
</dbReference>
<evidence type="ECO:0000313" key="2">
    <source>
        <dbReference type="EMBL" id="BAD60728.1"/>
    </source>
</evidence>
<evidence type="ECO:0008006" key="4">
    <source>
        <dbReference type="Google" id="ProtNLM"/>
    </source>
</evidence>
<dbReference type="EMBL" id="AP006620">
    <property type="protein sequence ID" value="BAD60728.1"/>
    <property type="molecule type" value="Genomic_DNA"/>
</dbReference>
<protein>
    <recommendedName>
        <fullName evidence="4">DUF4352 domain-containing protein</fullName>
    </recommendedName>
</protein>
<keyword evidence="3" id="KW-1185">Reference proteome</keyword>
<gene>
    <name evidence="2" type="ordered locus">PNF2_430</name>
</gene>
<accession>Q5YM63</accession>
<organism evidence="2 3">
    <name type="scientific">Nocardia farcinica (strain IFM 10152)</name>
    <dbReference type="NCBI Taxonomy" id="247156"/>
    <lineage>
        <taxon>Bacteria</taxon>
        <taxon>Bacillati</taxon>
        <taxon>Actinomycetota</taxon>
        <taxon>Actinomycetes</taxon>
        <taxon>Mycobacteriales</taxon>
        <taxon>Nocardiaceae</taxon>
        <taxon>Nocardia</taxon>
    </lineage>
</organism>
<feature type="compositionally biased region" description="Low complexity" evidence="1">
    <location>
        <begin position="35"/>
        <end position="55"/>
    </location>
</feature>
<feature type="region of interest" description="Disordered" evidence="1">
    <location>
        <begin position="35"/>
        <end position="61"/>
    </location>
</feature>